<evidence type="ECO:0000259" key="2">
    <source>
        <dbReference type="Pfam" id="PF08750"/>
    </source>
</evidence>
<gene>
    <name evidence="3" type="ORF">LNQ82_08795</name>
</gene>
<name>A0AAE9HT67_9NEIS</name>
<dbReference type="InterPro" id="IPR014861">
    <property type="entry name" value="CNP1-like_dom"/>
</dbReference>
<protein>
    <recommendedName>
        <fullName evidence="2">CNP1-like uncharacterized domain-containing protein</fullName>
    </recommendedName>
</protein>
<feature type="signal peptide" evidence="1">
    <location>
        <begin position="1"/>
        <end position="17"/>
    </location>
</feature>
<accession>A0AAE9HT67</accession>
<evidence type="ECO:0000313" key="4">
    <source>
        <dbReference type="Proteomes" id="UP001056819"/>
    </source>
</evidence>
<dbReference type="EMBL" id="CP097501">
    <property type="protein sequence ID" value="URD67273.1"/>
    <property type="molecule type" value="Genomic_DNA"/>
</dbReference>
<dbReference type="AlphaFoldDB" id="A0AAE9HT67"/>
<evidence type="ECO:0000256" key="1">
    <source>
        <dbReference type="SAM" id="SignalP"/>
    </source>
</evidence>
<feature type="domain" description="CNP1-like uncharacterised" evidence="2">
    <location>
        <begin position="31"/>
        <end position="167"/>
    </location>
</feature>
<feature type="chain" id="PRO_5042106851" description="CNP1-like uncharacterized domain-containing protein" evidence="1">
    <location>
        <begin position="18"/>
        <end position="185"/>
    </location>
</feature>
<organism evidence="3 4">
    <name type="scientific">Conchiformibius steedae DSM 2580</name>
    <dbReference type="NCBI Taxonomy" id="1121352"/>
    <lineage>
        <taxon>Bacteria</taxon>
        <taxon>Pseudomonadati</taxon>
        <taxon>Pseudomonadota</taxon>
        <taxon>Betaproteobacteria</taxon>
        <taxon>Neisseriales</taxon>
        <taxon>Neisseriaceae</taxon>
        <taxon>Conchiformibius</taxon>
    </lineage>
</organism>
<sequence>MYRFALLLALCCGFARADVPADDAPNQEETAAAEEAALPPVPDPDGRGWFDLYVSPTHRGKPTILLDSIHTAADNSIHYIINRRSSAGSDNVSLEAMMCLGDEEWLGSDGAKYRILAFADLGNDSWVVPRRSDWQITGNKLTATDPLRQVLYDNLCTEGKAKNDEELRRRIRRGAGYMIQKDYSK</sequence>
<dbReference type="Pfam" id="PF08750">
    <property type="entry name" value="CNP1"/>
    <property type="match status" value="1"/>
</dbReference>
<evidence type="ECO:0000313" key="3">
    <source>
        <dbReference type="EMBL" id="URD67273.1"/>
    </source>
</evidence>
<dbReference type="RefSeq" id="WP_182078426.1">
    <property type="nucleotide sequence ID" value="NZ_CP097501.1"/>
</dbReference>
<dbReference type="Proteomes" id="UP001056819">
    <property type="component" value="Chromosome"/>
</dbReference>
<keyword evidence="1" id="KW-0732">Signal</keyword>
<reference evidence="3" key="1">
    <citation type="submission" date="2022-05" db="EMBL/GenBank/DDBJ databases">
        <title>Alysiella filiformis genome sequencing.</title>
        <authorList>
            <person name="Viehboeck T."/>
        </authorList>
    </citation>
    <scope>NUCLEOTIDE SEQUENCE</scope>
    <source>
        <strain evidence="3">DSM 2580</strain>
    </source>
</reference>
<proteinExistence type="predicted"/>